<protein>
    <recommendedName>
        <fullName evidence="1">HTH marR-type domain-containing protein</fullName>
    </recommendedName>
</protein>
<dbReference type="InterPro" id="IPR036390">
    <property type="entry name" value="WH_DNA-bd_sf"/>
</dbReference>
<dbReference type="PATRIC" id="fig|931089.4.peg.1044"/>
<dbReference type="Pfam" id="PF25212">
    <property type="entry name" value="HVO_A0114"/>
    <property type="match status" value="1"/>
</dbReference>
<feature type="domain" description="HTH marR-type" evidence="1">
    <location>
        <begin position="43"/>
        <end position="142"/>
    </location>
</feature>
<dbReference type="KEGG" id="cdx:CDES_05135"/>
<evidence type="ECO:0000313" key="2">
    <source>
        <dbReference type="EMBL" id="ALC05466.1"/>
    </source>
</evidence>
<name>A0A0M4CDB3_9CORY</name>
<dbReference type="InterPro" id="IPR000835">
    <property type="entry name" value="HTH_MarR-typ"/>
</dbReference>
<dbReference type="InterPro" id="IPR036388">
    <property type="entry name" value="WH-like_DNA-bd_sf"/>
</dbReference>
<evidence type="ECO:0000313" key="3">
    <source>
        <dbReference type="Proteomes" id="UP000068067"/>
    </source>
</evidence>
<dbReference type="GO" id="GO:0003700">
    <property type="term" value="F:DNA-binding transcription factor activity"/>
    <property type="evidence" value="ECO:0007669"/>
    <property type="project" value="InterPro"/>
</dbReference>
<dbReference type="EMBL" id="CP009220">
    <property type="protein sequence ID" value="ALC05466.1"/>
    <property type="molecule type" value="Genomic_DNA"/>
</dbReference>
<keyword evidence="3" id="KW-1185">Reference proteome</keyword>
<dbReference type="SUPFAM" id="SSF46785">
    <property type="entry name" value="Winged helix' DNA-binding domain"/>
    <property type="match status" value="1"/>
</dbReference>
<dbReference type="Proteomes" id="UP000068067">
    <property type="component" value="Chromosome"/>
</dbReference>
<gene>
    <name evidence="2" type="ORF">CDES_05135</name>
</gene>
<dbReference type="CDD" id="cd00090">
    <property type="entry name" value="HTH_ARSR"/>
    <property type="match status" value="1"/>
</dbReference>
<dbReference type="AlphaFoldDB" id="A0A0M4CDB3"/>
<proteinExistence type="predicted"/>
<evidence type="ECO:0000259" key="1">
    <source>
        <dbReference type="SMART" id="SM00347"/>
    </source>
</evidence>
<reference evidence="2 3" key="1">
    <citation type="submission" date="2014-08" db="EMBL/GenBank/DDBJ databases">
        <title>Complete genome sequence of Corynebacterium deserti GIMN1.010 (=DSM 45689), isolated from desert sand in western China.</title>
        <authorList>
            <person name="Ruckert C."/>
            <person name="Albersmeier A."/>
            <person name="Kalinowski J."/>
        </authorList>
    </citation>
    <scope>NUCLEOTIDE SEQUENCE [LARGE SCALE GENOMIC DNA]</scope>
    <source>
        <strain evidence="2 3">GIMN1.010</strain>
    </source>
</reference>
<dbReference type="SMART" id="SM00347">
    <property type="entry name" value="HTH_MARR"/>
    <property type="match status" value="1"/>
</dbReference>
<dbReference type="Gene3D" id="1.10.10.10">
    <property type="entry name" value="Winged helix-like DNA-binding domain superfamily/Winged helix DNA-binding domain"/>
    <property type="match status" value="1"/>
</dbReference>
<organism evidence="2 3">
    <name type="scientific">Corynebacterium deserti GIMN1.010</name>
    <dbReference type="NCBI Taxonomy" id="931089"/>
    <lineage>
        <taxon>Bacteria</taxon>
        <taxon>Bacillati</taxon>
        <taxon>Actinomycetota</taxon>
        <taxon>Actinomycetes</taxon>
        <taxon>Mycobacteriales</taxon>
        <taxon>Corynebacteriaceae</taxon>
        <taxon>Corynebacterium</taxon>
    </lineage>
</organism>
<dbReference type="InterPro" id="IPR011991">
    <property type="entry name" value="ArsR-like_HTH"/>
</dbReference>
<sequence length="169" mass="19450">MTSSVPSDQDNPLDNSVDEESVFDELAYEVMLVTRYSVHNMPAVNRNFIMDRSALVLLARLDAQGPMTVNELAEAFGLNVSTVHRQLKAAINNELIEVVDDPSQPAKLHRPTELGREKLQLELAERRNDLLRIMREWDPEDIKTHAQLLRKHNESLENHLHMPWPRPDK</sequence>
<dbReference type="STRING" id="931089.CDES_05135"/>
<accession>A0A0M4CDB3</accession>